<dbReference type="Gene3D" id="3.10.129.10">
    <property type="entry name" value="Hotdog Thioesterase"/>
    <property type="match status" value="1"/>
</dbReference>
<dbReference type="PANTHER" id="PTHR31793">
    <property type="entry name" value="4-HYDROXYBENZOYL-COA THIOESTERASE FAMILY MEMBER"/>
    <property type="match status" value="1"/>
</dbReference>
<gene>
    <name evidence="4" type="primary">ybgC</name>
    <name evidence="4" type="ORF">HBA54_18010</name>
</gene>
<dbReference type="InterPro" id="IPR014166">
    <property type="entry name" value="Tol-Pal_acyl-CoA_thioesterase"/>
</dbReference>
<evidence type="ECO:0000256" key="2">
    <source>
        <dbReference type="ARBA" id="ARBA00022801"/>
    </source>
</evidence>
<dbReference type="InterPro" id="IPR008272">
    <property type="entry name" value="HB-CoA_thioesterase_AS"/>
</dbReference>
<dbReference type="NCBIfam" id="TIGR02799">
    <property type="entry name" value="thio_ybgC"/>
    <property type="match status" value="1"/>
</dbReference>
<evidence type="ECO:0000256" key="1">
    <source>
        <dbReference type="ARBA" id="ARBA00005953"/>
    </source>
</evidence>
<dbReference type="InterPro" id="IPR050563">
    <property type="entry name" value="4-hydroxybenzoyl-CoA_TE"/>
</dbReference>
<feature type="domain" description="Thioesterase" evidence="3">
    <location>
        <begin position="20"/>
        <end position="104"/>
    </location>
</feature>
<accession>A0A967EZY1</accession>
<comment type="caution">
    <text evidence="4">The sequence shown here is derived from an EMBL/GenBank/DDBJ whole genome shotgun (WGS) entry which is preliminary data.</text>
</comment>
<keyword evidence="2" id="KW-0378">Hydrolase</keyword>
<evidence type="ECO:0000313" key="5">
    <source>
        <dbReference type="Proteomes" id="UP000761264"/>
    </source>
</evidence>
<dbReference type="SUPFAM" id="SSF54637">
    <property type="entry name" value="Thioesterase/thiol ester dehydrase-isomerase"/>
    <property type="match status" value="1"/>
</dbReference>
<evidence type="ECO:0000259" key="3">
    <source>
        <dbReference type="Pfam" id="PF03061"/>
    </source>
</evidence>
<dbReference type="NCBIfam" id="TIGR00051">
    <property type="entry name" value="YbgC/FadM family acyl-CoA thioesterase"/>
    <property type="match status" value="1"/>
</dbReference>
<evidence type="ECO:0000313" key="4">
    <source>
        <dbReference type="EMBL" id="NIA70494.1"/>
    </source>
</evidence>
<dbReference type="FunFam" id="3.10.129.10:FF:000004">
    <property type="entry name" value="Tol-pal system-associated acyl-CoA thioesterase"/>
    <property type="match status" value="1"/>
</dbReference>
<dbReference type="GO" id="GO:0047617">
    <property type="term" value="F:fatty acyl-CoA hydrolase activity"/>
    <property type="evidence" value="ECO:0007669"/>
    <property type="project" value="TreeGrafter"/>
</dbReference>
<dbReference type="EMBL" id="JAAQPH010000014">
    <property type="protein sequence ID" value="NIA70494.1"/>
    <property type="molecule type" value="Genomic_DNA"/>
</dbReference>
<dbReference type="InterPro" id="IPR029069">
    <property type="entry name" value="HotDog_dom_sf"/>
</dbReference>
<dbReference type="Pfam" id="PF03061">
    <property type="entry name" value="4HBT"/>
    <property type="match status" value="1"/>
</dbReference>
<dbReference type="PIRSF" id="PIRSF003230">
    <property type="entry name" value="YbgC"/>
    <property type="match status" value="1"/>
</dbReference>
<dbReference type="InterPro" id="IPR006683">
    <property type="entry name" value="Thioestr_dom"/>
</dbReference>
<sequence length="141" mass="16044">MVDGEHRYPLRVFYEDTDAGGIVYHARYLNFAERARTEVLRLAGIQQTELRARYGVVFALRSCSVDFRRPAVLDDLVEVRSRFTSLKGAKLTAAQSIWRGNEELTRIDVEVASVRDDGRPTRIPATVRVALEPYLQSMEQG</sequence>
<name>A0A967EZY1_9PROT</name>
<dbReference type="Proteomes" id="UP000761264">
    <property type="component" value="Unassembled WGS sequence"/>
</dbReference>
<reference evidence="4" key="1">
    <citation type="submission" date="2020-03" db="EMBL/GenBank/DDBJ databases">
        <title>Genome of Pelagibius litoralis DSM 21314T.</title>
        <authorList>
            <person name="Wang G."/>
        </authorList>
    </citation>
    <scope>NUCLEOTIDE SEQUENCE</scope>
    <source>
        <strain evidence="4">DSM 21314</strain>
    </source>
</reference>
<dbReference type="PANTHER" id="PTHR31793:SF37">
    <property type="entry name" value="ACYL-COA THIOESTER HYDROLASE YBGC"/>
    <property type="match status" value="1"/>
</dbReference>
<dbReference type="AlphaFoldDB" id="A0A967EZY1"/>
<organism evidence="4 5">
    <name type="scientific">Pelagibius litoralis</name>
    <dbReference type="NCBI Taxonomy" id="374515"/>
    <lineage>
        <taxon>Bacteria</taxon>
        <taxon>Pseudomonadati</taxon>
        <taxon>Pseudomonadota</taxon>
        <taxon>Alphaproteobacteria</taxon>
        <taxon>Rhodospirillales</taxon>
        <taxon>Rhodovibrionaceae</taxon>
        <taxon>Pelagibius</taxon>
    </lineage>
</organism>
<keyword evidence="5" id="KW-1185">Reference proteome</keyword>
<comment type="similarity">
    <text evidence="1">Belongs to the 4-hydroxybenzoyl-CoA thioesterase family.</text>
</comment>
<protein>
    <submittedName>
        <fullName evidence="4">Tol-pal system-associated acyl-CoA thioesterase</fullName>
    </submittedName>
</protein>
<dbReference type="InterPro" id="IPR006684">
    <property type="entry name" value="YbgC/YbaW"/>
</dbReference>
<proteinExistence type="inferred from homology"/>
<dbReference type="CDD" id="cd00586">
    <property type="entry name" value="4HBT"/>
    <property type="match status" value="1"/>
</dbReference>
<dbReference type="PROSITE" id="PS01328">
    <property type="entry name" value="4HBCOA_THIOESTERASE"/>
    <property type="match status" value="1"/>
</dbReference>